<dbReference type="EMBL" id="CAADGD010000051">
    <property type="protein sequence ID" value="VFK71128.1"/>
    <property type="molecule type" value="Genomic_DNA"/>
</dbReference>
<dbReference type="CDD" id="cd09872">
    <property type="entry name" value="PIN_Sll0205-like"/>
    <property type="match status" value="1"/>
</dbReference>
<gene>
    <name evidence="1" type="ORF">BECKUNK1418G_GA0071005_104728</name>
    <name evidence="2" type="ORF">BECKUNK1418H_GA0071006_105128</name>
</gene>
<reference evidence="2" key="1">
    <citation type="submission" date="2019-02" db="EMBL/GenBank/DDBJ databases">
        <authorList>
            <person name="Gruber-Vodicka R. H."/>
            <person name="Seah K. B. B."/>
        </authorList>
    </citation>
    <scope>NUCLEOTIDE SEQUENCE</scope>
    <source>
        <strain evidence="2">BECK_BY19</strain>
        <strain evidence="1">BECK_BY8</strain>
    </source>
</reference>
<dbReference type="SUPFAM" id="SSF88723">
    <property type="entry name" value="PIN domain-like"/>
    <property type="match status" value="1"/>
</dbReference>
<evidence type="ECO:0000313" key="1">
    <source>
        <dbReference type="EMBL" id="VFK64534.1"/>
    </source>
</evidence>
<accession>A0A451AYK4</accession>
<evidence type="ECO:0000313" key="2">
    <source>
        <dbReference type="EMBL" id="VFK71128.1"/>
    </source>
</evidence>
<name>A0A451AYK4_9GAMM</name>
<dbReference type="PANTHER" id="PTHR36173:SF2">
    <property type="entry name" value="RIBONUCLEASE VAPC16"/>
    <property type="match status" value="1"/>
</dbReference>
<dbReference type="InterPro" id="IPR041705">
    <property type="entry name" value="PIN_Sll0205"/>
</dbReference>
<dbReference type="PANTHER" id="PTHR36173">
    <property type="entry name" value="RIBONUCLEASE VAPC16-RELATED"/>
    <property type="match status" value="1"/>
</dbReference>
<dbReference type="AlphaFoldDB" id="A0A451AYK4"/>
<sequence>MRVCPTRWLRLSGDRIAGSILSTVSLWECLVKYSLGKLPLPDAPETWLSHQRQRHGVAAPDLDEASICHLVKLPPLHRDPFNRMLICQAIEHGLALVTVDEAIRCYLVSVFEAGV</sequence>
<organism evidence="2">
    <name type="scientific">Candidatus Kentrum sp. UNK</name>
    <dbReference type="NCBI Taxonomy" id="2126344"/>
    <lineage>
        <taxon>Bacteria</taxon>
        <taxon>Pseudomonadati</taxon>
        <taxon>Pseudomonadota</taxon>
        <taxon>Gammaproteobacteria</taxon>
        <taxon>Candidatus Kentrum</taxon>
    </lineage>
</organism>
<proteinExistence type="predicted"/>
<dbReference type="InterPro" id="IPR052919">
    <property type="entry name" value="TA_system_RNase"/>
</dbReference>
<dbReference type="EMBL" id="CAADFZ010000047">
    <property type="protein sequence ID" value="VFK64534.1"/>
    <property type="molecule type" value="Genomic_DNA"/>
</dbReference>
<protein>
    <submittedName>
        <fullName evidence="2">PIN domain nuclease, a component of toxin-antitoxin system (PIN domain)</fullName>
    </submittedName>
</protein>
<dbReference type="InterPro" id="IPR029060">
    <property type="entry name" value="PIN-like_dom_sf"/>
</dbReference>